<dbReference type="InterPro" id="IPR021421">
    <property type="entry name" value="DUF3071"/>
</dbReference>
<comment type="caution">
    <text evidence="3">The sequence shown here is derived from an EMBL/GenBank/DDBJ whole genome shotgun (WGS) entry which is preliminary data.</text>
</comment>
<dbReference type="InterPro" id="IPR047682">
    <property type="entry name" value="SepH-like"/>
</dbReference>
<dbReference type="Proteomes" id="UP001596306">
    <property type="component" value="Unassembled WGS sequence"/>
</dbReference>
<keyword evidence="4" id="KW-1185">Reference proteome</keyword>
<feature type="compositionally biased region" description="Low complexity" evidence="1">
    <location>
        <begin position="237"/>
        <end position="250"/>
    </location>
</feature>
<dbReference type="Pfam" id="PF11268">
    <property type="entry name" value="DUF3071"/>
    <property type="match status" value="1"/>
</dbReference>
<dbReference type="RefSeq" id="WP_386728099.1">
    <property type="nucleotide sequence ID" value="NZ_JBHSTP010000001.1"/>
</dbReference>
<dbReference type="EMBL" id="JBHSTP010000001">
    <property type="protein sequence ID" value="MFC6355366.1"/>
    <property type="molecule type" value="Genomic_DNA"/>
</dbReference>
<feature type="region of interest" description="Disordered" evidence="1">
    <location>
        <begin position="220"/>
        <end position="377"/>
    </location>
</feature>
<evidence type="ECO:0000256" key="1">
    <source>
        <dbReference type="SAM" id="MobiDB-lite"/>
    </source>
</evidence>
<feature type="compositionally biased region" description="Low complexity" evidence="1">
    <location>
        <begin position="333"/>
        <end position="351"/>
    </location>
</feature>
<feature type="domain" description="DUF3071" evidence="2">
    <location>
        <begin position="1"/>
        <end position="163"/>
    </location>
</feature>
<accession>A0ABW1VED5</accession>
<protein>
    <submittedName>
        <fullName evidence="3">Septation protein SepH</fullName>
    </submittedName>
</protein>
<evidence type="ECO:0000313" key="3">
    <source>
        <dbReference type="EMBL" id="MFC6355366.1"/>
    </source>
</evidence>
<gene>
    <name evidence="3" type="primary">sepH</name>
    <name evidence="3" type="ORF">ACFQB0_04500</name>
</gene>
<dbReference type="NCBIfam" id="NF040712">
    <property type="entry name" value="SepH"/>
    <property type="match status" value="1"/>
</dbReference>
<sequence>MQELKVIGVENGALLAASDEGDRFRIAIDEVLQSRLRQAQPEPANGPKLSPREVQAYIRSGMSADDVAAVTGASLEYIQRFEGPVIAEREHMVTSALSVPVHTAIDPEPDADAATFGNVIRGRLGSLGAFDERWASWKDPAGGWIIKLAFTADEIDHDARWGFEPKKQTLSPLNSEAVTLSQRGEIKGSLIPRLRAVGNDVASIDESRFDSGAFTFKDSLDDENDTAPHLEPVPYGRAVTTTSSPAATRAAIKRADEPPQSPSETADLLDALRRRRGERETASFEDDDTSRREPTARTGDVPLDTFDDTIEPVAPSITSPPVSPAPAKGLWGGRNSSQNASAAASAAPPARAAKKGRASMPSWDEIVFGARTDDDLA</sequence>
<organism evidence="3 4">
    <name type="scientific">Luethyella okanaganae</name>
    <dbReference type="NCBI Taxonomy" id="69372"/>
    <lineage>
        <taxon>Bacteria</taxon>
        <taxon>Bacillati</taxon>
        <taxon>Actinomycetota</taxon>
        <taxon>Actinomycetes</taxon>
        <taxon>Micrococcales</taxon>
        <taxon>Microbacteriaceae</taxon>
        <taxon>Luethyella</taxon>
    </lineage>
</organism>
<name>A0ABW1VED5_9MICO</name>
<proteinExistence type="predicted"/>
<reference evidence="4" key="1">
    <citation type="journal article" date="2019" name="Int. J. Syst. Evol. Microbiol.">
        <title>The Global Catalogue of Microorganisms (GCM) 10K type strain sequencing project: providing services to taxonomists for standard genome sequencing and annotation.</title>
        <authorList>
            <consortium name="The Broad Institute Genomics Platform"/>
            <consortium name="The Broad Institute Genome Sequencing Center for Infectious Disease"/>
            <person name="Wu L."/>
            <person name="Ma J."/>
        </authorList>
    </citation>
    <scope>NUCLEOTIDE SEQUENCE [LARGE SCALE GENOMIC DNA]</scope>
    <source>
        <strain evidence="4">CCUG 43304</strain>
    </source>
</reference>
<evidence type="ECO:0000313" key="4">
    <source>
        <dbReference type="Proteomes" id="UP001596306"/>
    </source>
</evidence>
<evidence type="ECO:0000259" key="2">
    <source>
        <dbReference type="Pfam" id="PF11268"/>
    </source>
</evidence>